<dbReference type="CDD" id="cd00093">
    <property type="entry name" value="HTH_XRE"/>
    <property type="match status" value="1"/>
</dbReference>
<dbReference type="InterPro" id="IPR010982">
    <property type="entry name" value="Lambda_DNA-bd_dom_sf"/>
</dbReference>
<keyword evidence="3" id="KW-1185">Reference proteome</keyword>
<dbReference type="InterPro" id="IPR001387">
    <property type="entry name" value="Cro/C1-type_HTH"/>
</dbReference>
<evidence type="ECO:0000313" key="2">
    <source>
        <dbReference type="EMBL" id="RAJ10783.1"/>
    </source>
</evidence>
<dbReference type="SMART" id="SM00530">
    <property type="entry name" value="HTH_XRE"/>
    <property type="match status" value="1"/>
</dbReference>
<dbReference type="RefSeq" id="WP_111595911.1">
    <property type="nucleotide sequence ID" value="NZ_QLLL01000001.1"/>
</dbReference>
<accession>A0A327R549</accession>
<dbReference type="AlphaFoldDB" id="A0A327R549"/>
<reference evidence="2 3" key="1">
    <citation type="submission" date="2018-06" db="EMBL/GenBank/DDBJ databases">
        <title>Genomic Encyclopedia of Archaeal and Bacterial Type Strains, Phase II (KMG-II): from individual species to whole genera.</title>
        <authorList>
            <person name="Goeker M."/>
        </authorList>
    </citation>
    <scope>NUCLEOTIDE SEQUENCE [LARGE SCALE GENOMIC DNA]</scope>
    <source>
        <strain evidence="2 3">DSM 23857</strain>
    </source>
</reference>
<gene>
    <name evidence="2" type="ORF">LX64_00390</name>
</gene>
<dbReference type="OrthoDB" id="9796786at2"/>
<dbReference type="SUPFAM" id="SSF47413">
    <property type="entry name" value="lambda repressor-like DNA-binding domains"/>
    <property type="match status" value="1"/>
</dbReference>
<comment type="caution">
    <text evidence="2">The sequence shown here is derived from an EMBL/GenBank/DDBJ whole genome shotgun (WGS) entry which is preliminary data.</text>
</comment>
<name>A0A327R549_9BACT</name>
<proteinExistence type="predicted"/>
<organism evidence="2 3">
    <name type="scientific">Chitinophaga skermanii</name>
    <dbReference type="NCBI Taxonomy" id="331697"/>
    <lineage>
        <taxon>Bacteria</taxon>
        <taxon>Pseudomonadati</taxon>
        <taxon>Bacteroidota</taxon>
        <taxon>Chitinophagia</taxon>
        <taxon>Chitinophagales</taxon>
        <taxon>Chitinophagaceae</taxon>
        <taxon>Chitinophaga</taxon>
    </lineage>
</organism>
<evidence type="ECO:0000259" key="1">
    <source>
        <dbReference type="PROSITE" id="PS50943"/>
    </source>
</evidence>
<evidence type="ECO:0000313" key="3">
    <source>
        <dbReference type="Proteomes" id="UP000249547"/>
    </source>
</evidence>
<sequence length="121" mass="13877">MEHITSKKMYHETMAEIEAIMAKGSANLTPEDDEKLDRLSEAVEIWEAKHYPMPMKPDFKTVIYHVMITNGFNQTQLSEELRISKAYLSGLLKGSKNPNLDIVKSLHNRFHLDGNMLLDCV</sequence>
<dbReference type="GO" id="GO:0003677">
    <property type="term" value="F:DNA binding"/>
    <property type="evidence" value="ECO:0007669"/>
    <property type="project" value="InterPro"/>
</dbReference>
<dbReference type="Gene3D" id="1.10.260.40">
    <property type="entry name" value="lambda repressor-like DNA-binding domains"/>
    <property type="match status" value="1"/>
</dbReference>
<dbReference type="Proteomes" id="UP000249547">
    <property type="component" value="Unassembled WGS sequence"/>
</dbReference>
<feature type="domain" description="HTH cro/C1-type" evidence="1">
    <location>
        <begin position="70"/>
        <end position="117"/>
    </location>
</feature>
<dbReference type="EMBL" id="QLLL01000001">
    <property type="protein sequence ID" value="RAJ10783.1"/>
    <property type="molecule type" value="Genomic_DNA"/>
</dbReference>
<protein>
    <submittedName>
        <fullName evidence="2">Antitoxin component HigA of HigAB toxin-antitoxin module</fullName>
    </submittedName>
</protein>
<dbReference type="PROSITE" id="PS50943">
    <property type="entry name" value="HTH_CROC1"/>
    <property type="match status" value="1"/>
</dbReference>
<dbReference type="Pfam" id="PF01381">
    <property type="entry name" value="HTH_3"/>
    <property type="match status" value="1"/>
</dbReference>